<evidence type="ECO:0000313" key="1">
    <source>
        <dbReference type="EMBL" id="MEC5387277.1"/>
    </source>
</evidence>
<accession>A0ABU6K6Z6</accession>
<dbReference type="EMBL" id="JAYXHS010000003">
    <property type="protein sequence ID" value="MEC5387277.1"/>
    <property type="molecule type" value="Genomic_DNA"/>
</dbReference>
<gene>
    <name evidence="1" type="primary">tagF</name>
    <name evidence="1" type="ORF">VVD49_16225</name>
</gene>
<sequence>MSVMSPMQIHDAQEPLIYFGKLPSRGDFVRSHRDGNLTQTLDRWISNSLEQLAIAPDWKQHFDALPAIEFVIAGSRSSNILTGRMVASRDSSGRRYPFLIARSVRSDTPLDVLPSLPLCLLPAWVAMEQLIQSAQDANDIDEALERIDLAQLQIETDISGIEARRNEYLQATTISQVQQMLKAAGNGANLRQSIIALGLLLLPLLTSGPGGATKGLALPLPGPASASAQIASFWLSLVAPFLARADHEISLLRTSLAGRPTLLLNLNGVSASSLESVFNPAQAFESNIDLCDAEWTEDYIAGEYPLNKLSSYLDHPDLSLAQALTTFQEVFLGA</sequence>
<dbReference type="Gene3D" id="3.40.1730.10">
    <property type="entry name" value="pa0076 domain"/>
    <property type="match status" value="1"/>
</dbReference>
<name>A0ABU6K6Z6_9RHOO</name>
<dbReference type="NCBIfam" id="TIGR03373">
    <property type="entry name" value="VI_minor_4"/>
    <property type="match status" value="1"/>
</dbReference>
<dbReference type="RefSeq" id="WP_327600252.1">
    <property type="nucleotide sequence ID" value="NZ_JAYXHS010000003.1"/>
</dbReference>
<dbReference type="Proteomes" id="UP001331561">
    <property type="component" value="Unassembled WGS sequence"/>
</dbReference>
<dbReference type="InterPro" id="IPR038225">
    <property type="entry name" value="TagF_sf"/>
</dbReference>
<protein>
    <submittedName>
        <fullName evidence="1">Type VI secretion system-associated protein TagF</fullName>
    </submittedName>
</protein>
<organism evidence="1 2">
    <name type="scientific">Uliginosibacterium silvisoli</name>
    <dbReference type="NCBI Taxonomy" id="3114758"/>
    <lineage>
        <taxon>Bacteria</taxon>
        <taxon>Pseudomonadati</taxon>
        <taxon>Pseudomonadota</taxon>
        <taxon>Betaproteobacteria</taxon>
        <taxon>Rhodocyclales</taxon>
        <taxon>Zoogloeaceae</taxon>
        <taxon>Uliginosibacterium</taxon>
    </lineage>
</organism>
<comment type="caution">
    <text evidence="1">The sequence shown here is derived from an EMBL/GenBank/DDBJ whole genome shotgun (WGS) entry which is preliminary data.</text>
</comment>
<proteinExistence type="predicted"/>
<keyword evidence="2" id="KW-1185">Reference proteome</keyword>
<dbReference type="Pfam" id="PF09867">
    <property type="entry name" value="TagF_N"/>
    <property type="match status" value="1"/>
</dbReference>
<dbReference type="InterPro" id="IPR017748">
    <property type="entry name" value="TagF"/>
</dbReference>
<evidence type="ECO:0000313" key="2">
    <source>
        <dbReference type="Proteomes" id="UP001331561"/>
    </source>
</evidence>
<reference evidence="1 2" key="1">
    <citation type="submission" date="2024-01" db="EMBL/GenBank/DDBJ databases">
        <title>Uliginosibacterium soil sp. nov.</title>
        <authorList>
            <person name="Lv Y."/>
        </authorList>
    </citation>
    <scope>NUCLEOTIDE SEQUENCE [LARGE SCALE GENOMIC DNA]</scope>
    <source>
        <strain evidence="1 2">H3</strain>
    </source>
</reference>